<name>A0A3R9ERP3_9PSEU</name>
<organism evidence="2 3">
    <name type="scientific">Amycolatopsis eburnea</name>
    <dbReference type="NCBI Taxonomy" id="2267691"/>
    <lineage>
        <taxon>Bacteria</taxon>
        <taxon>Bacillati</taxon>
        <taxon>Actinomycetota</taxon>
        <taxon>Actinomycetes</taxon>
        <taxon>Pseudonocardiales</taxon>
        <taxon>Pseudonocardiaceae</taxon>
        <taxon>Amycolatopsis</taxon>
    </lineage>
</organism>
<dbReference type="AlphaFoldDB" id="A0A3R9ERP3"/>
<keyword evidence="3" id="KW-1185">Reference proteome</keyword>
<feature type="signal peptide" evidence="1">
    <location>
        <begin position="1"/>
        <end position="24"/>
    </location>
</feature>
<comment type="caution">
    <text evidence="2">The sequence shown here is derived from an EMBL/GenBank/DDBJ whole genome shotgun (WGS) entry which is preliminary data.</text>
</comment>
<evidence type="ECO:0008006" key="4">
    <source>
        <dbReference type="Google" id="ProtNLM"/>
    </source>
</evidence>
<feature type="chain" id="PRO_5018612016" description="Secreted protein" evidence="1">
    <location>
        <begin position="25"/>
        <end position="144"/>
    </location>
</feature>
<dbReference type="OrthoDB" id="5195376at2"/>
<sequence>MKRFVTAVVLSLAGLFAGTGVASADVIVAPGQFGHVCSGYQYAPGNSALYWQSCAWADNNEVYFTVHLGNASDYNWIPSRVNINYYKSGSYYLCAYITNFAVPARSVRQTPSNACVLQRSRAAYQSVGYPSGGNAAISDTLQVQ</sequence>
<gene>
    <name evidence="2" type="ORF">EIY87_14510</name>
</gene>
<evidence type="ECO:0000256" key="1">
    <source>
        <dbReference type="SAM" id="SignalP"/>
    </source>
</evidence>
<dbReference type="Proteomes" id="UP000267081">
    <property type="component" value="Unassembled WGS sequence"/>
</dbReference>
<dbReference type="EMBL" id="RSEC01000036">
    <property type="protein sequence ID" value="RSD19509.1"/>
    <property type="molecule type" value="Genomic_DNA"/>
</dbReference>
<evidence type="ECO:0000313" key="2">
    <source>
        <dbReference type="EMBL" id="RSD19509.1"/>
    </source>
</evidence>
<reference evidence="2 3" key="1">
    <citation type="submission" date="2018-12" db="EMBL/GenBank/DDBJ databases">
        <title>Amycolatopsis eburnea sp. nov. actinomycete associate with arbuscular mycorrhiza fungal spore.</title>
        <authorList>
            <person name="Lumyong S."/>
            <person name="Chaiya L."/>
        </authorList>
    </citation>
    <scope>NUCLEOTIDE SEQUENCE [LARGE SCALE GENOMIC DNA]</scope>
    <source>
        <strain evidence="2 3">GLM-1</strain>
    </source>
</reference>
<dbReference type="RefSeq" id="WP_125308225.1">
    <property type="nucleotide sequence ID" value="NZ_RSEC01000036.1"/>
</dbReference>
<protein>
    <recommendedName>
        <fullName evidence="4">Secreted protein</fullName>
    </recommendedName>
</protein>
<proteinExistence type="predicted"/>
<accession>A0A3R9ERP3</accession>
<keyword evidence="1" id="KW-0732">Signal</keyword>
<evidence type="ECO:0000313" key="3">
    <source>
        <dbReference type="Proteomes" id="UP000267081"/>
    </source>
</evidence>